<keyword evidence="6" id="KW-1185">Reference proteome</keyword>
<evidence type="ECO:0000259" key="4">
    <source>
        <dbReference type="Pfam" id="PF00135"/>
    </source>
</evidence>
<dbReference type="InterPro" id="IPR029058">
    <property type="entry name" value="AB_hydrolase_fold"/>
</dbReference>
<evidence type="ECO:0000256" key="3">
    <source>
        <dbReference type="RuleBase" id="RU361235"/>
    </source>
</evidence>
<dbReference type="PANTHER" id="PTHR43142:SF1">
    <property type="entry name" value="CARBOXYLIC ESTER HYDROLASE"/>
    <property type="match status" value="1"/>
</dbReference>
<protein>
    <recommendedName>
        <fullName evidence="3">Carboxylic ester hydrolase</fullName>
        <ecNumber evidence="3">3.1.1.-</ecNumber>
    </recommendedName>
</protein>
<organism evidence="5 6">
    <name type="scientific">Staurois parvus</name>
    <dbReference type="NCBI Taxonomy" id="386267"/>
    <lineage>
        <taxon>Eukaryota</taxon>
        <taxon>Metazoa</taxon>
        <taxon>Chordata</taxon>
        <taxon>Craniata</taxon>
        <taxon>Vertebrata</taxon>
        <taxon>Euteleostomi</taxon>
        <taxon>Amphibia</taxon>
        <taxon>Batrachia</taxon>
        <taxon>Anura</taxon>
        <taxon>Neobatrachia</taxon>
        <taxon>Ranoidea</taxon>
        <taxon>Ranidae</taxon>
        <taxon>Staurois</taxon>
    </lineage>
</organism>
<proteinExistence type="inferred from homology"/>
<feature type="domain" description="Carboxylesterase type B" evidence="4">
    <location>
        <begin position="1"/>
        <end position="100"/>
    </location>
</feature>
<dbReference type="SUPFAM" id="SSF53474">
    <property type="entry name" value="alpha/beta-Hydrolases"/>
    <property type="match status" value="1"/>
</dbReference>
<dbReference type="Pfam" id="PF00135">
    <property type="entry name" value="COesterase"/>
    <property type="match status" value="1"/>
</dbReference>
<dbReference type="EMBL" id="CATNWA010018383">
    <property type="protein sequence ID" value="CAI9607050.1"/>
    <property type="molecule type" value="Genomic_DNA"/>
</dbReference>
<comment type="similarity">
    <text evidence="1 3">Belongs to the type-B carboxylesterase/lipase family.</text>
</comment>
<evidence type="ECO:0000313" key="6">
    <source>
        <dbReference type="Proteomes" id="UP001162483"/>
    </source>
</evidence>
<comment type="caution">
    <text evidence="5">The sequence shown here is derived from an EMBL/GenBank/DDBJ whole genome shotgun (WGS) entry which is preliminary data.</text>
</comment>
<evidence type="ECO:0000256" key="2">
    <source>
        <dbReference type="ARBA" id="ARBA00022801"/>
    </source>
</evidence>
<sequence>MVWIHGGYLLIASGSEPGYCPNEDLVRDSHIVHVSFNYRLNAFGFLALAELREVTGNYGLMDQMAALKWVQKNIQYFGGDPNKVTIYGQSSGEKSVLILNHCHNEQCGVLSYIYSLYSRNLQTHLSTLYKNIHTHTGRPMQSEANSPFFTGASLGLVSPGAVTLGDTPSNDPAEWIGSAD</sequence>
<dbReference type="EC" id="3.1.1.-" evidence="3"/>
<dbReference type="InterPro" id="IPR002018">
    <property type="entry name" value="CarbesteraseB"/>
</dbReference>
<evidence type="ECO:0000313" key="5">
    <source>
        <dbReference type="EMBL" id="CAI9607050.1"/>
    </source>
</evidence>
<reference evidence="5" key="1">
    <citation type="submission" date="2023-05" db="EMBL/GenBank/DDBJ databases">
        <authorList>
            <person name="Stuckert A."/>
        </authorList>
    </citation>
    <scope>NUCLEOTIDE SEQUENCE</scope>
</reference>
<evidence type="ECO:0000256" key="1">
    <source>
        <dbReference type="ARBA" id="ARBA00005964"/>
    </source>
</evidence>
<accession>A0ABN9GFY7</accession>
<dbReference type="PROSITE" id="PS00122">
    <property type="entry name" value="CARBOXYLESTERASE_B_1"/>
    <property type="match status" value="1"/>
</dbReference>
<dbReference type="Proteomes" id="UP001162483">
    <property type="component" value="Unassembled WGS sequence"/>
</dbReference>
<dbReference type="InterPro" id="IPR019826">
    <property type="entry name" value="Carboxylesterase_B_AS"/>
</dbReference>
<name>A0ABN9GFY7_9NEOB</name>
<dbReference type="Gene3D" id="3.40.50.1820">
    <property type="entry name" value="alpha/beta hydrolase"/>
    <property type="match status" value="1"/>
</dbReference>
<dbReference type="PANTHER" id="PTHR43142">
    <property type="entry name" value="CARBOXYLIC ESTER HYDROLASE"/>
    <property type="match status" value="1"/>
</dbReference>
<keyword evidence="2 3" id="KW-0378">Hydrolase</keyword>
<gene>
    <name evidence="5" type="ORF">SPARVUS_LOCUS13869652</name>
</gene>